<protein>
    <recommendedName>
        <fullName evidence="4">DUF541 domain-containing protein</fullName>
    </recommendedName>
</protein>
<dbReference type="EMBL" id="CP068439">
    <property type="protein sequence ID" value="QQX75978.1"/>
    <property type="molecule type" value="Genomic_DNA"/>
</dbReference>
<proteinExistence type="predicted"/>
<evidence type="ECO:0000313" key="3">
    <source>
        <dbReference type="Proteomes" id="UP000629420"/>
    </source>
</evidence>
<evidence type="ECO:0008006" key="4">
    <source>
        <dbReference type="Google" id="ProtNLM"/>
    </source>
</evidence>
<feature type="coiled-coil region" evidence="1">
    <location>
        <begin position="250"/>
        <end position="286"/>
    </location>
</feature>
<evidence type="ECO:0000256" key="1">
    <source>
        <dbReference type="SAM" id="Coils"/>
    </source>
</evidence>
<reference evidence="2 3" key="1">
    <citation type="submission" date="2021-01" db="EMBL/GenBank/DDBJ databases">
        <title>Aequorivita sp. strain KX20305, a bacterium isolated from the sediment collected at a cold seep field in South China Sea.</title>
        <authorList>
            <person name="Zhang H."/>
            <person name="Li C."/>
        </authorList>
    </citation>
    <scope>NUCLEOTIDE SEQUENCE [LARGE SCALE GENOMIC DNA]</scope>
    <source>
        <strain evidence="2 3">KX20305</strain>
    </source>
</reference>
<evidence type="ECO:0000313" key="2">
    <source>
        <dbReference type="EMBL" id="QQX75978.1"/>
    </source>
</evidence>
<keyword evidence="3" id="KW-1185">Reference proteome</keyword>
<name>A0ABX7DPR5_9FLAO</name>
<sequence length="314" mass="35673">MKIISTLILLLSIFKSYSQQEYTGEAPNTISLSLVLPDNSEMLSQTDIRKLESKIQHLVNNYGVSGEGYTNNFVIYPTYEIYEHSEVEGMKDIHVIEAEFNLFVKEINSGKIFGSYNESIKGDGYSKAKAITKSISKISTGNREINAFMDEVKNNIIKFYTLNCPRILDDVDTAIKMQQYQKAIGLLYSIPKEVSGCYKNIQEKQVIAYNGYINNECTSNITQVKASLAKKDYNTALSILSNINPQSNCYNEAVTLISSVENKIDAAEKERLKEAKERRQDNQNMERDRLKTLADIAKAYYNSKPQTIIYKSLF</sequence>
<gene>
    <name evidence="2" type="ORF">JK629_11620</name>
</gene>
<dbReference type="Proteomes" id="UP000629420">
    <property type="component" value="Chromosome"/>
</dbReference>
<organism evidence="2 3">
    <name type="scientific">Aequorivita iocasae</name>
    <dbReference type="NCBI Taxonomy" id="2803865"/>
    <lineage>
        <taxon>Bacteria</taxon>
        <taxon>Pseudomonadati</taxon>
        <taxon>Bacteroidota</taxon>
        <taxon>Flavobacteriia</taxon>
        <taxon>Flavobacteriales</taxon>
        <taxon>Flavobacteriaceae</taxon>
        <taxon>Aequorivita</taxon>
    </lineage>
</organism>
<dbReference type="RefSeq" id="WP_202335789.1">
    <property type="nucleotide sequence ID" value="NZ_CP068439.1"/>
</dbReference>
<keyword evidence="1" id="KW-0175">Coiled coil</keyword>
<accession>A0ABX7DPR5</accession>